<dbReference type="CDD" id="cd04472">
    <property type="entry name" value="S1_PNPase"/>
    <property type="match status" value="1"/>
</dbReference>
<evidence type="ECO:0000256" key="2">
    <source>
        <dbReference type="ARBA" id="ARBA00007404"/>
    </source>
</evidence>
<comment type="function">
    <text evidence="9">Involved in mRNA degradation. Catalyzes the phosphorolysis of single-stranded polyribonucleotides processively in the 3'- to 5'-direction.</text>
</comment>
<dbReference type="Gene3D" id="3.30.1370.10">
    <property type="entry name" value="K Homology domain, type 1"/>
    <property type="match status" value="1"/>
</dbReference>
<keyword evidence="10" id="KW-0175">Coiled coil</keyword>
<dbReference type="InterPro" id="IPR015847">
    <property type="entry name" value="ExoRNase_PH_dom2"/>
</dbReference>
<keyword evidence="8 9" id="KW-0694">RNA-binding</keyword>
<dbReference type="InterPro" id="IPR004087">
    <property type="entry name" value="KH_dom"/>
</dbReference>
<name>A0A7C1SDC9_UNCW3</name>
<evidence type="ECO:0000256" key="6">
    <source>
        <dbReference type="ARBA" id="ARBA00022723"/>
    </source>
</evidence>
<feature type="binding site" evidence="9">
    <location>
        <position position="492"/>
    </location>
    <ligand>
        <name>Mg(2+)</name>
        <dbReference type="ChEBI" id="CHEBI:18420"/>
    </ligand>
</feature>
<dbReference type="Pfam" id="PF01138">
    <property type="entry name" value="RNase_PH"/>
    <property type="match status" value="2"/>
</dbReference>
<dbReference type="GO" id="GO:0006396">
    <property type="term" value="P:RNA processing"/>
    <property type="evidence" value="ECO:0007669"/>
    <property type="project" value="InterPro"/>
</dbReference>
<dbReference type="SMART" id="SM00316">
    <property type="entry name" value="S1"/>
    <property type="match status" value="1"/>
</dbReference>
<comment type="cofactor">
    <cofactor evidence="9">
        <name>Mg(2+)</name>
        <dbReference type="ChEBI" id="CHEBI:18420"/>
    </cofactor>
</comment>
<dbReference type="InterPro" id="IPR015848">
    <property type="entry name" value="PNPase_PH_RNA-bd_bac/org-type"/>
</dbReference>
<proteinExistence type="inferred from homology"/>
<dbReference type="InterPro" id="IPR020568">
    <property type="entry name" value="Ribosomal_Su5_D2-typ_SF"/>
</dbReference>
<dbReference type="Pfam" id="PF00575">
    <property type="entry name" value="S1"/>
    <property type="match status" value="1"/>
</dbReference>
<dbReference type="GO" id="GO:0000175">
    <property type="term" value="F:3'-5'-RNA exonuclease activity"/>
    <property type="evidence" value="ECO:0007669"/>
    <property type="project" value="TreeGrafter"/>
</dbReference>
<dbReference type="HAMAP" id="MF_01595">
    <property type="entry name" value="PNPase"/>
    <property type="match status" value="1"/>
</dbReference>
<evidence type="ECO:0000259" key="12">
    <source>
        <dbReference type="PROSITE" id="PS50126"/>
    </source>
</evidence>
<dbReference type="NCBIfam" id="NF008805">
    <property type="entry name" value="PRK11824.1"/>
    <property type="match status" value="1"/>
</dbReference>
<dbReference type="SUPFAM" id="SSF54791">
    <property type="entry name" value="Eukaryotic type KH-domain (KH-domain type I)"/>
    <property type="match status" value="1"/>
</dbReference>
<feature type="region of interest" description="Disordered" evidence="11">
    <location>
        <begin position="690"/>
        <end position="737"/>
    </location>
</feature>
<dbReference type="InterPro" id="IPR003029">
    <property type="entry name" value="S1_domain"/>
</dbReference>
<dbReference type="SUPFAM" id="SSF50249">
    <property type="entry name" value="Nucleic acid-binding proteins"/>
    <property type="match status" value="1"/>
</dbReference>
<dbReference type="GO" id="GO:0000287">
    <property type="term" value="F:magnesium ion binding"/>
    <property type="evidence" value="ECO:0007669"/>
    <property type="project" value="UniProtKB-UniRule"/>
</dbReference>
<dbReference type="EC" id="2.7.7.8" evidence="9"/>
<feature type="coiled-coil region" evidence="10">
    <location>
        <begin position="238"/>
        <end position="265"/>
    </location>
</feature>
<organism evidence="13">
    <name type="scientific">candidate division WOR-3 bacterium</name>
    <dbReference type="NCBI Taxonomy" id="2052148"/>
    <lineage>
        <taxon>Bacteria</taxon>
        <taxon>Bacteria division WOR-3</taxon>
    </lineage>
</organism>
<dbReference type="InterPro" id="IPR004088">
    <property type="entry name" value="KH_dom_type_1"/>
</dbReference>
<protein>
    <recommendedName>
        <fullName evidence="9">Polyribonucleotide nucleotidyltransferase</fullName>
        <ecNumber evidence="9">2.7.7.8</ecNumber>
    </recommendedName>
    <alternativeName>
        <fullName evidence="9">Polynucleotide phosphorylase</fullName>
        <shortName evidence="9">PNPase</shortName>
    </alternativeName>
</protein>
<dbReference type="PANTHER" id="PTHR11252">
    <property type="entry name" value="POLYRIBONUCLEOTIDE NUCLEOTIDYLTRANSFERASE"/>
    <property type="match status" value="1"/>
</dbReference>
<keyword evidence="5 9" id="KW-0548">Nucleotidyltransferase</keyword>
<dbReference type="InterPro" id="IPR036612">
    <property type="entry name" value="KH_dom_type_1_sf"/>
</dbReference>
<evidence type="ECO:0000256" key="3">
    <source>
        <dbReference type="ARBA" id="ARBA00022490"/>
    </source>
</evidence>
<feature type="compositionally biased region" description="Basic and acidic residues" evidence="11">
    <location>
        <begin position="691"/>
        <end position="712"/>
    </location>
</feature>
<dbReference type="GO" id="GO:0004654">
    <property type="term" value="F:polyribonucleotide nucleotidyltransferase activity"/>
    <property type="evidence" value="ECO:0007669"/>
    <property type="project" value="UniProtKB-UniRule"/>
</dbReference>
<dbReference type="InterPro" id="IPR001247">
    <property type="entry name" value="ExoRNase_PH_dom1"/>
</dbReference>
<dbReference type="CDD" id="cd02393">
    <property type="entry name" value="KH-I_PNPase"/>
    <property type="match status" value="1"/>
</dbReference>
<reference evidence="13" key="1">
    <citation type="journal article" date="2020" name="mSystems">
        <title>Genome- and Community-Level Interaction Insights into Carbon Utilization and Element Cycling Functions of Hydrothermarchaeota in Hydrothermal Sediment.</title>
        <authorList>
            <person name="Zhou Z."/>
            <person name="Liu Y."/>
            <person name="Xu W."/>
            <person name="Pan J."/>
            <person name="Luo Z.H."/>
            <person name="Li M."/>
        </authorList>
    </citation>
    <scope>NUCLEOTIDE SEQUENCE [LARGE SCALE GENOMIC DNA]</scope>
    <source>
        <strain evidence="13">SpSt-265</strain>
        <strain evidence="14">SpSt-465</strain>
    </source>
</reference>
<dbReference type="InterPro" id="IPR027408">
    <property type="entry name" value="PNPase/RNase_PH_dom_sf"/>
</dbReference>
<feature type="compositionally biased region" description="Polar residues" evidence="11">
    <location>
        <begin position="717"/>
        <end position="729"/>
    </location>
</feature>
<keyword evidence="3 9" id="KW-0963">Cytoplasm</keyword>
<dbReference type="PANTHER" id="PTHR11252:SF0">
    <property type="entry name" value="POLYRIBONUCLEOTIDE NUCLEOTIDYLTRANSFERASE 1, MITOCHONDRIAL"/>
    <property type="match status" value="1"/>
</dbReference>
<comment type="catalytic activity">
    <reaction evidence="9">
        <text>RNA(n+1) + phosphate = RNA(n) + a ribonucleoside 5'-diphosphate</text>
        <dbReference type="Rhea" id="RHEA:22096"/>
        <dbReference type="Rhea" id="RHEA-COMP:14527"/>
        <dbReference type="Rhea" id="RHEA-COMP:17342"/>
        <dbReference type="ChEBI" id="CHEBI:43474"/>
        <dbReference type="ChEBI" id="CHEBI:57930"/>
        <dbReference type="ChEBI" id="CHEBI:140395"/>
        <dbReference type="EC" id="2.7.7.8"/>
    </reaction>
</comment>
<dbReference type="GO" id="GO:0005829">
    <property type="term" value="C:cytosol"/>
    <property type="evidence" value="ECO:0007669"/>
    <property type="project" value="TreeGrafter"/>
</dbReference>
<comment type="subcellular location">
    <subcellularLocation>
        <location evidence="1 9">Cytoplasm</location>
    </subcellularLocation>
</comment>
<evidence type="ECO:0000256" key="4">
    <source>
        <dbReference type="ARBA" id="ARBA00022679"/>
    </source>
</evidence>
<dbReference type="SUPFAM" id="SSF55666">
    <property type="entry name" value="Ribonuclease PH domain 2-like"/>
    <property type="match status" value="2"/>
</dbReference>
<dbReference type="PROSITE" id="PS50126">
    <property type="entry name" value="S1"/>
    <property type="match status" value="1"/>
</dbReference>
<dbReference type="SUPFAM" id="SSF54211">
    <property type="entry name" value="Ribosomal protein S5 domain 2-like"/>
    <property type="match status" value="2"/>
</dbReference>
<sequence>MHRVETEVCGRTLSLEFGRVARQADGGILARYGDSVVLASAVYNKQPLETYQDFFPLVVDYRELAYAAGKIPGGFFKREGKPRDKETLTCRLIDRPIRPLFPDDFRNETQIIAYLLSTDMENESEFLSLIAASAALTVSEIPFLGPIGACRVGKINGQLVCNPPMSQLDEAEMSMLFVGIEGDLIMTIAGQAREVTISDIDRACELALPVIRQTIELQKELQAAVGKPKVRPAAPMMSDELRAAVQELAAERARATNDIKDKRSRSQARQELAKEVVEKLSEKFPDAELAIQAVLEEIIAADVRHRILDKSERLDGRALDELRPIECAVGVLPRAHGSALFTRGQTQSLATTTLGTKSDEQIIDDVELAMEEKKSFMLHYNFPPFSVGEVRMLRGPGRREIGHGDLAERALQAVVPKEEEFPYTIRIVSDILESNGSSSMASVCSGSLSMMDAGVPVKAAVAGIAMGLVKEDGRYRILTDIIGDEDHYGDMDFKVAGTSAGITAIQLDLKLRGVPYSILHEALEQATRARLKVLEVMNACIDRPRPEISKYAPRIVSFVIDKDKIGTVIGPGGKTIRKIIDQTNTTIDIEDDGTVTIAATNPDNLRRAKEWIESLVAEVEVGKIYQGTVTRIMNFGAFVEILPGKEGMIHISQLGPERYRQVTDAVKVGDKVWVKVVEIDEQGRINLSRKKAMEERGEIPVSDDTGRSDRRPRPGRAQQQTRTGSSRGQSHQHRPRH</sequence>
<dbReference type="EMBL" id="DSLG01000004">
    <property type="protein sequence ID" value="HEA87281.1"/>
    <property type="molecule type" value="Genomic_DNA"/>
</dbReference>
<dbReference type="Gene3D" id="2.40.50.140">
    <property type="entry name" value="Nucleic acid-binding proteins"/>
    <property type="match status" value="1"/>
</dbReference>
<dbReference type="SMART" id="SM00322">
    <property type="entry name" value="KH"/>
    <property type="match status" value="1"/>
</dbReference>
<dbReference type="Pfam" id="PF03725">
    <property type="entry name" value="RNase_PH_C"/>
    <property type="match status" value="1"/>
</dbReference>
<dbReference type="PIRSF" id="PIRSF005499">
    <property type="entry name" value="PNPase"/>
    <property type="match status" value="1"/>
</dbReference>
<dbReference type="Gene3D" id="3.30.230.70">
    <property type="entry name" value="GHMP Kinase, N-terminal domain"/>
    <property type="match status" value="2"/>
</dbReference>
<comment type="caution">
    <text evidence="13">The sequence shown here is derived from an EMBL/GenBank/DDBJ whole genome shotgun (WGS) entry which is preliminary data.</text>
</comment>
<dbReference type="PROSITE" id="PS50084">
    <property type="entry name" value="KH_TYPE_1"/>
    <property type="match status" value="1"/>
</dbReference>
<dbReference type="Pfam" id="PF03726">
    <property type="entry name" value="PNPase"/>
    <property type="match status" value="1"/>
</dbReference>
<dbReference type="Pfam" id="PF00013">
    <property type="entry name" value="KH_1"/>
    <property type="match status" value="1"/>
</dbReference>
<dbReference type="FunFam" id="3.30.230.70:FF:000001">
    <property type="entry name" value="Polyribonucleotide nucleotidyltransferase"/>
    <property type="match status" value="1"/>
</dbReference>
<dbReference type="FunFam" id="3.30.230.70:FF:000002">
    <property type="entry name" value="Polyribonucleotide nucleotidyltransferase"/>
    <property type="match status" value="1"/>
</dbReference>
<gene>
    <name evidence="9" type="primary">pnp</name>
    <name evidence="13" type="ORF">ENP94_04630</name>
    <name evidence="14" type="ORF">ENS16_05115</name>
</gene>
<dbReference type="SUPFAM" id="SSF46915">
    <property type="entry name" value="Polynucleotide phosphorylase/guanosine pentaphosphate synthase (PNPase/GPSI), domain 3"/>
    <property type="match status" value="1"/>
</dbReference>
<dbReference type="InterPro" id="IPR036345">
    <property type="entry name" value="ExoRNase_PH_dom2_sf"/>
</dbReference>
<evidence type="ECO:0000256" key="10">
    <source>
        <dbReference type="SAM" id="Coils"/>
    </source>
</evidence>
<dbReference type="NCBIfam" id="TIGR03591">
    <property type="entry name" value="polynuc_phos"/>
    <property type="match status" value="1"/>
</dbReference>
<evidence type="ECO:0000256" key="11">
    <source>
        <dbReference type="SAM" id="MobiDB-lite"/>
    </source>
</evidence>
<evidence type="ECO:0000256" key="8">
    <source>
        <dbReference type="ARBA" id="ARBA00022884"/>
    </source>
</evidence>
<keyword evidence="4 9" id="KW-0808">Transferase</keyword>
<dbReference type="GO" id="GO:0006402">
    <property type="term" value="P:mRNA catabolic process"/>
    <property type="evidence" value="ECO:0007669"/>
    <property type="project" value="UniProtKB-UniRule"/>
</dbReference>
<dbReference type="FunFam" id="2.40.50.140:FF:000023">
    <property type="entry name" value="Polyribonucleotide nucleotidyltransferase"/>
    <property type="match status" value="1"/>
</dbReference>
<feature type="domain" description="S1 motif" evidence="12">
    <location>
        <begin position="622"/>
        <end position="690"/>
    </location>
</feature>
<dbReference type="InterPro" id="IPR012162">
    <property type="entry name" value="PNPase"/>
</dbReference>
<evidence type="ECO:0000256" key="9">
    <source>
        <dbReference type="HAMAP-Rule" id="MF_01595"/>
    </source>
</evidence>
<accession>A0A7C1SDC9</accession>
<keyword evidence="7 9" id="KW-0460">Magnesium</keyword>
<dbReference type="InterPro" id="IPR012340">
    <property type="entry name" value="NA-bd_OB-fold"/>
</dbReference>
<evidence type="ECO:0000313" key="13">
    <source>
        <dbReference type="EMBL" id="HEA87281.1"/>
    </source>
</evidence>
<dbReference type="AlphaFoldDB" id="A0A7C1SDC9"/>
<dbReference type="FunFam" id="3.30.1370.10:FF:000001">
    <property type="entry name" value="Polyribonucleotide nucleotidyltransferase"/>
    <property type="match status" value="1"/>
</dbReference>
<evidence type="ECO:0000313" key="14">
    <source>
        <dbReference type="EMBL" id="HFJ54049.1"/>
    </source>
</evidence>
<dbReference type="GO" id="GO:0003723">
    <property type="term" value="F:RNA binding"/>
    <property type="evidence" value="ECO:0007669"/>
    <property type="project" value="UniProtKB-UniRule"/>
</dbReference>
<evidence type="ECO:0000256" key="5">
    <source>
        <dbReference type="ARBA" id="ARBA00022695"/>
    </source>
</evidence>
<dbReference type="InterPro" id="IPR036456">
    <property type="entry name" value="PNPase_PH_RNA-bd_sf"/>
</dbReference>
<evidence type="ECO:0000256" key="7">
    <source>
        <dbReference type="ARBA" id="ARBA00022842"/>
    </source>
</evidence>
<dbReference type="CDD" id="cd11364">
    <property type="entry name" value="RNase_PH_PNPase_2"/>
    <property type="match status" value="1"/>
</dbReference>
<feature type="binding site" evidence="9">
    <location>
        <position position="486"/>
    </location>
    <ligand>
        <name>Mg(2+)</name>
        <dbReference type="ChEBI" id="CHEBI:18420"/>
    </ligand>
</feature>
<evidence type="ECO:0000256" key="1">
    <source>
        <dbReference type="ARBA" id="ARBA00004496"/>
    </source>
</evidence>
<dbReference type="EMBL" id="DSTU01000007">
    <property type="protein sequence ID" value="HFJ54049.1"/>
    <property type="molecule type" value="Genomic_DNA"/>
</dbReference>
<keyword evidence="6 9" id="KW-0479">Metal-binding</keyword>
<comment type="similarity">
    <text evidence="2 9">Belongs to the polyribonucleotide nucleotidyltransferase family.</text>
</comment>